<protein>
    <submittedName>
        <fullName evidence="1">Uncharacterized protein</fullName>
    </submittedName>
</protein>
<keyword evidence="2" id="KW-1185">Reference proteome</keyword>
<dbReference type="EMBL" id="CP019437">
    <property type="protein sequence ID" value="AQS46513.1"/>
    <property type="molecule type" value="Genomic_DNA"/>
</dbReference>
<accession>A0ABN4XAT9</accession>
<sequence>MPSNTLFKSAHLKLDWASKHIDEIERTLSEKRPFRYFIESNADTCERCAYAERDEDIVDELSLRCGDAVHNLRSAIDHAYSAVVLPVAETPGQKINVQFPVSNKADRYEGQVKSRLAHKVSREFYDAIVEMQAHGGDGGNELLYAIHTLDVPDKHTRLIPVGYFVKVHIGAMRKIAPDFMVPLPPSSMISVGQNRRDFSWTWQWLKAQNRKRRRAYRPRVQREEIDIPVEVSFEVRQGQRTLLAVPTLHRFANVARDVVSTISKFS</sequence>
<evidence type="ECO:0000313" key="1">
    <source>
        <dbReference type="EMBL" id="AQS46513.1"/>
    </source>
</evidence>
<organism evidence="1 2">
    <name type="scientific">Thioclava nitratireducens</name>
    <dbReference type="NCBI Taxonomy" id="1915078"/>
    <lineage>
        <taxon>Bacteria</taxon>
        <taxon>Pseudomonadati</taxon>
        <taxon>Pseudomonadota</taxon>
        <taxon>Alphaproteobacteria</taxon>
        <taxon>Rhodobacterales</taxon>
        <taxon>Paracoccaceae</taxon>
        <taxon>Thioclava</taxon>
    </lineage>
</organism>
<gene>
    <name evidence="1" type="ORF">BMG03_00900</name>
</gene>
<dbReference type="RefSeq" id="WP_075775321.1">
    <property type="nucleotide sequence ID" value="NZ_CP019437.1"/>
</dbReference>
<reference evidence="1 2" key="1">
    <citation type="submission" date="2017-01" db="EMBL/GenBank/DDBJ databases">
        <title>The complete genome sequence of a sulfur-oxidizing marine bacterium Thioclava sp. 25B10_4T.</title>
        <authorList>
            <person name="Liu Y."/>
            <person name="Lai Q."/>
            <person name="Shao Z."/>
        </authorList>
    </citation>
    <scope>NUCLEOTIDE SEQUENCE [LARGE SCALE GENOMIC DNA]</scope>
    <source>
        <strain evidence="1 2">25B10_4</strain>
    </source>
</reference>
<name>A0ABN4XAT9_9RHOB</name>
<proteinExistence type="predicted"/>
<dbReference type="Proteomes" id="UP000185622">
    <property type="component" value="Chromosome"/>
</dbReference>
<evidence type="ECO:0000313" key="2">
    <source>
        <dbReference type="Proteomes" id="UP000185622"/>
    </source>
</evidence>